<accession>A0ABR1JJG5</accession>
<gene>
    <name evidence="5" type="primary">AIP1_2</name>
    <name evidence="5" type="ORF">VKT23_007301</name>
</gene>
<dbReference type="InterPro" id="IPR001680">
    <property type="entry name" value="WD40_rpt"/>
</dbReference>
<evidence type="ECO:0000313" key="5">
    <source>
        <dbReference type="EMBL" id="KAK7462714.1"/>
    </source>
</evidence>
<dbReference type="PANTHER" id="PTHR19856">
    <property type="entry name" value="WD-REPEATCONTAINING PROTEIN WDR1"/>
    <property type="match status" value="1"/>
</dbReference>
<dbReference type="SMART" id="SM00320">
    <property type="entry name" value="WD40"/>
    <property type="match status" value="3"/>
</dbReference>
<keyword evidence="1 3" id="KW-0853">WD repeat</keyword>
<dbReference type="PANTHER" id="PTHR19856:SF0">
    <property type="entry name" value="WD REPEAT-CONTAINING PROTEIN 1"/>
    <property type="match status" value="1"/>
</dbReference>
<dbReference type="InterPro" id="IPR019775">
    <property type="entry name" value="WD40_repeat_CS"/>
</dbReference>
<feature type="repeat" description="WD" evidence="3">
    <location>
        <begin position="49"/>
        <end position="82"/>
    </location>
</feature>
<dbReference type="EMBL" id="JBANRG010000010">
    <property type="protein sequence ID" value="KAK7462714.1"/>
    <property type="molecule type" value="Genomic_DNA"/>
</dbReference>
<reference evidence="5 6" key="1">
    <citation type="submission" date="2024-01" db="EMBL/GenBank/DDBJ databases">
        <title>A draft genome for the cacao thread blight pathogen Marasmiellus scandens.</title>
        <authorList>
            <person name="Baruah I.K."/>
            <person name="Leung J."/>
            <person name="Bukari Y."/>
            <person name="Amoako-Attah I."/>
            <person name="Meinhardt L.W."/>
            <person name="Bailey B.A."/>
            <person name="Cohen S.P."/>
        </authorList>
    </citation>
    <scope>NUCLEOTIDE SEQUENCE [LARGE SCALE GENOMIC DNA]</scope>
    <source>
        <strain evidence="5 6">GH-19</strain>
    </source>
</reference>
<comment type="caution">
    <text evidence="5">The sequence shown here is derived from an EMBL/GenBank/DDBJ whole genome shotgun (WGS) entry which is preliminary data.</text>
</comment>
<evidence type="ECO:0000256" key="1">
    <source>
        <dbReference type="ARBA" id="ARBA00022574"/>
    </source>
</evidence>
<dbReference type="PROSITE" id="PS50082">
    <property type="entry name" value="WD_REPEATS_2"/>
    <property type="match status" value="1"/>
</dbReference>
<keyword evidence="6" id="KW-1185">Reference proteome</keyword>
<sequence>MKVVTLEENKSHVSALAFSTYGKLLASGDSSGRIALFNVPEKKHITSRWSFHSTRINSLAWTSESKHCASGSLDTHMYIWSVVKPLKNIALKNVGPGGVNGVLWADAAEGGKGKLVSAGADGCVRVWEVVFHA</sequence>
<keyword evidence="2" id="KW-0677">Repeat</keyword>
<proteinExistence type="predicted"/>
<organism evidence="5 6">
    <name type="scientific">Marasmiellus scandens</name>
    <dbReference type="NCBI Taxonomy" id="2682957"/>
    <lineage>
        <taxon>Eukaryota</taxon>
        <taxon>Fungi</taxon>
        <taxon>Dikarya</taxon>
        <taxon>Basidiomycota</taxon>
        <taxon>Agaricomycotina</taxon>
        <taxon>Agaricomycetes</taxon>
        <taxon>Agaricomycetidae</taxon>
        <taxon>Agaricales</taxon>
        <taxon>Marasmiineae</taxon>
        <taxon>Omphalotaceae</taxon>
        <taxon>Marasmiellus</taxon>
    </lineage>
</organism>
<protein>
    <submittedName>
        <fullName evidence="5">WD40 repeat-like protein</fullName>
    </submittedName>
</protein>
<dbReference type="InterPro" id="IPR015943">
    <property type="entry name" value="WD40/YVTN_repeat-like_dom_sf"/>
</dbReference>
<dbReference type="Pfam" id="PF00400">
    <property type="entry name" value="WD40"/>
    <property type="match status" value="1"/>
</dbReference>
<dbReference type="SUPFAM" id="SSF50978">
    <property type="entry name" value="WD40 repeat-like"/>
    <property type="match status" value="1"/>
</dbReference>
<name>A0ABR1JJG5_9AGAR</name>
<feature type="domain" description="Anaphase-promoting complex subunit 4-like WD40" evidence="4">
    <location>
        <begin position="3"/>
        <end position="63"/>
    </location>
</feature>
<evidence type="ECO:0000256" key="2">
    <source>
        <dbReference type="ARBA" id="ARBA00022737"/>
    </source>
</evidence>
<evidence type="ECO:0000259" key="4">
    <source>
        <dbReference type="Pfam" id="PF12894"/>
    </source>
</evidence>
<dbReference type="Pfam" id="PF12894">
    <property type="entry name" value="ANAPC4_WD40"/>
    <property type="match status" value="1"/>
</dbReference>
<evidence type="ECO:0000313" key="6">
    <source>
        <dbReference type="Proteomes" id="UP001498398"/>
    </source>
</evidence>
<dbReference type="InterPro" id="IPR036322">
    <property type="entry name" value="WD40_repeat_dom_sf"/>
</dbReference>
<dbReference type="Gene3D" id="2.130.10.10">
    <property type="entry name" value="YVTN repeat-like/Quinoprotein amine dehydrogenase"/>
    <property type="match status" value="1"/>
</dbReference>
<dbReference type="PROSITE" id="PS00678">
    <property type="entry name" value="WD_REPEATS_1"/>
    <property type="match status" value="1"/>
</dbReference>
<dbReference type="Proteomes" id="UP001498398">
    <property type="component" value="Unassembled WGS sequence"/>
</dbReference>
<dbReference type="InterPro" id="IPR024977">
    <property type="entry name" value="Apc4-like_WD40_dom"/>
</dbReference>
<evidence type="ECO:0000256" key="3">
    <source>
        <dbReference type="PROSITE-ProRule" id="PRU00221"/>
    </source>
</evidence>